<evidence type="ECO:0000313" key="2">
    <source>
        <dbReference type="Proteomes" id="UP000177167"/>
    </source>
</evidence>
<gene>
    <name evidence="1" type="ORF">A3J46_01180</name>
</gene>
<sequence length="142" mass="16310">MRVIRIHTFLVLLSGLVVFTGCQKNDYFENLTTNLPENKQIEFAQLIMDRGEPSVVFRFAGDKEVYGVSANHMTTLCAKDVNKPTFVKLPATRVFWQNDKIWLRYSTFELPSAAELHRWQDVISSSKIGTILYDECRNGKCS</sequence>
<comment type="caution">
    <text evidence="1">The sequence shown here is derived from an EMBL/GenBank/DDBJ whole genome shotgun (WGS) entry which is preliminary data.</text>
</comment>
<dbReference type="PROSITE" id="PS51257">
    <property type="entry name" value="PROKAR_LIPOPROTEIN"/>
    <property type="match status" value="1"/>
</dbReference>
<evidence type="ECO:0000313" key="1">
    <source>
        <dbReference type="EMBL" id="OGN09400.1"/>
    </source>
</evidence>
<protein>
    <recommendedName>
        <fullName evidence="3">Lipoprotein</fullName>
    </recommendedName>
</protein>
<organism evidence="1 2">
    <name type="scientific">Candidatus Yanofskybacteria bacterium RIFCSPHIGHO2_02_FULL_41_11</name>
    <dbReference type="NCBI Taxonomy" id="1802675"/>
    <lineage>
        <taxon>Bacteria</taxon>
        <taxon>Candidatus Yanofskyibacteriota</taxon>
    </lineage>
</organism>
<dbReference type="EMBL" id="MGJP01000036">
    <property type="protein sequence ID" value="OGN09400.1"/>
    <property type="molecule type" value="Genomic_DNA"/>
</dbReference>
<name>A0A1F8FA08_9BACT</name>
<proteinExistence type="predicted"/>
<accession>A0A1F8FA08</accession>
<evidence type="ECO:0008006" key="3">
    <source>
        <dbReference type="Google" id="ProtNLM"/>
    </source>
</evidence>
<dbReference type="AlphaFoldDB" id="A0A1F8FA08"/>
<dbReference type="Proteomes" id="UP000177167">
    <property type="component" value="Unassembled WGS sequence"/>
</dbReference>
<reference evidence="1 2" key="1">
    <citation type="journal article" date="2016" name="Nat. Commun.">
        <title>Thousands of microbial genomes shed light on interconnected biogeochemical processes in an aquifer system.</title>
        <authorList>
            <person name="Anantharaman K."/>
            <person name="Brown C.T."/>
            <person name="Hug L.A."/>
            <person name="Sharon I."/>
            <person name="Castelle C.J."/>
            <person name="Probst A.J."/>
            <person name="Thomas B.C."/>
            <person name="Singh A."/>
            <person name="Wilkins M.J."/>
            <person name="Karaoz U."/>
            <person name="Brodie E.L."/>
            <person name="Williams K.H."/>
            <person name="Hubbard S.S."/>
            <person name="Banfield J.F."/>
        </authorList>
    </citation>
    <scope>NUCLEOTIDE SEQUENCE [LARGE SCALE GENOMIC DNA]</scope>
</reference>